<feature type="chain" id="PRO_5013298661" description="Invertebrate defensins family profile domain-containing protein" evidence="2">
    <location>
        <begin position="19"/>
        <end position="133"/>
    </location>
</feature>
<organism evidence="3 4">
    <name type="scientific">Syncephalastrum racemosum</name>
    <name type="common">Filamentous fungus</name>
    <dbReference type="NCBI Taxonomy" id="13706"/>
    <lineage>
        <taxon>Eukaryota</taxon>
        <taxon>Fungi</taxon>
        <taxon>Fungi incertae sedis</taxon>
        <taxon>Mucoromycota</taxon>
        <taxon>Mucoromycotina</taxon>
        <taxon>Mucoromycetes</taxon>
        <taxon>Mucorales</taxon>
        <taxon>Syncephalastraceae</taxon>
        <taxon>Syncephalastrum</taxon>
    </lineage>
</organism>
<dbReference type="Proteomes" id="UP000242180">
    <property type="component" value="Unassembled WGS sequence"/>
</dbReference>
<feature type="compositionally biased region" description="Basic and acidic residues" evidence="1">
    <location>
        <begin position="120"/>
        <end position="133"/>
    </location>
</feature>
<comment type="caution">
    <text evidence="3">The sequence shown here is derived from an EMBL/GenBank/DDBJ whole genome shotgun (WGS) entry which is preliminary data.</text>
</comment>
<dbReference type="EMBL" id="MCGN01000005">
    <property type="protein sequence ID" value="ORY96557.1"/>
    <property type="molecule type" value="Genomic_DNA"/>
</dbReference>
<evidence type="ECO:0000313" key="4">
    <source>
        <dbReference type="Proteomes" id="UP000242180"/>
    </source>
</evidence>
<proteinExistence type="predicted"/>
<reference evidence="3 4" key="1">
    <citation type="submission" date="2016-07" db="EMBL/GenBank/DDBJ databases">
        <title>Pervasive Adenine N6-methylation of Active Genes in Fungi.</title>
        <authorList>
            <consortium name="DOE Joint Genome Institute"/>
            <person name="Mondo S.J."/>
            <person name="Dannebaum R.O."/>
            <person name="Kuo R.C."/>
            <person name="Labutti K."/>
            <person name="Haridas S."/>
            <person name="Kuo A."/>
            <person name="Salamov A."/>
            <person name="Ahrendt S.R."/>
            <person name="Lipzen A."/>
            <person name="Sullivan W."/>
            <person name="Andreopoulos W.B."/>
            <person name="Clum A."/>
            <person name="Lindquist E."/>
            <person name="Daum C."/>
            <person name="Ramamoorthy G.K."/>
            <person name="Gryganskyi A."/>
            <person name="Culley D."/>
            <person name="Magnuson J.K."/>
            <person name="James T.Y."/>
            <person name="O'Malley M.A."/>
            <person name="Stajich J.E."/>
            <person name="Spatafora J.W."/>
            <person name="Visel A."/>
            <person name="Grigoriev I.V."/>
        </authorList>
    </citation>
    <scope>NUCLEOTIDE SEQUENCE [LARGE SCALE GENOMIC DNA]</scope>
    <source>
        <strain evidence="3 4">NRRL 2496</strain>
    </source>
</reference>
<name>A0A1X2HCP0_SYNRA</name>
<gene>
    <name evidence="3" type="ORF">BCR43DRAFT_505400</name>
</gene>
<evidence type="ECO:0000256" key="2">
    <source>
        <dbReference type="SAM" id="SignalP"/>
    </source>
</evidence>
<protein>
    <recommendedName>
        <fullName evidence="5">Invertebrate defensins family profile domain-containing protein</fullName>
    </recommendedName>
</protein>
<sequence>MKFLYMTITVLLSSGALAFPALFDHRDASCSLGLVKCPVYCQLNGYTLGTCNEATKRCQCSVPVARNELDPYYGKGSSSEAQNVALKESVLHSITMPGNTDYDGPGYNPVSLNTSEDPVTETKHTAKADDIKQ</sequence>
<dbReference type="AlphaFoldDB" id="A0A1X2HCP0"/>
<keyword evidence="4" id="KW-1185">Reference proteome</keyword>
<evidence type="ECO:0000313" key="3">
    <source>
        <dbReference type="EMBL" id="ORY96557.1"/>
    </source>
</evidence>
<feature type="region of interest" description="Disordered" evidence="1">
    <location>
        <begin position="96"/>
        <end position="133"/>
    </location>
</feature>
<evidence type="ECO:0000256" key="1">
    <source>
        <dbReference type="SAM" id="MobiDB-lite"/>
    </source>
</evidence>
<feature type="signal peptide" evidence="2">
    <location>
        <begin position="1"/>
        <end position="18"/>
    </location>
</feature>
<accession>A0A1X2HCP0</accession>
<evidence type="ECO:0008006" key="5">
    <source>
        <dbReference type="Google" id="ProtNLM"/>
    </source>
</evidence>
<keyword evidence="2" id="KW-0732">Signal</keyword>
<dbReference type="InParanoid" id="A0A1X2HCP0"/>
<dbReference type="OrthoDB" id="10596450at2759"/>